<sequence>MLMLYQYDLALLLWLNSWAFQSERWDTLVVFLVEWLPYWFIAGLVAFGVLAFLPRYRESLRRNWEIIFVAFGAGIISRYGAAEIIRAFYNRPRPFESLTELNELVLHDGGGSFPSGHASFYFALAAVISRYYPRTSILFYIAAILLTGARVAAGIHWPLDILGGAVIGITVGLLVHSILAEIFRKKK</sequence>
<feature type="transmembrane region" description="Helical" evidence="1">
    <location>
        <begin position="109"/>
        <end position="128"/>
    </location>
</feature>
<feature type="transmembrane region" description="Helical" evidence="1">
    <location>
        <begin position="137"/>
        <end position="155"/>
    </location>
</feature>
<dbReference type="InterPro" id="IPR000326">
    <property type="entry name" value="PAP2/HPO"/>
</dbReference>
<reference evidence="3" key="1">
    <citation type="submission" date="2020-07" db="EMBL/GenBank/DDBJ databases">
        <title>Huge and variable diversity of episymbiotic CPR bacteria and DPANN archaea in groundwater ecosystems.</title>
        <authorList>
            <person name="He C.Y."/>
            <person name="Keren R."/>
            <person name="Whittaker M."/>
            <person name="Farag I.F."/>
            <person name="Doudna J."/>
            <person name="Cate J.H.D."/>
            <person name="Banfield J.F."/>
        </authorList>
    </citation>
    <scope>NUCLEOTIDE SEQUENCE</scope>
    <source>
        <strain evidence="3">NC_groundwater_1226_Ag_S-0.1um_59_124</strain>
    </source>
</reference>
<evidence type="ECO:0000259" key="2">
    <source>
        <dbReference type="SMART" id="SM00014"/>
    </source>
</evidence>
<evidence type="ECO:0000256" key="1">
    <source>
        <dbReference type="SAM" id="Phobius"/>
    </source>
</evidence>
<evidence type="ECO:0000313" key="3">
    <source>
        <dbReference type="EMBL" id="MBI4132081.1"/>
    </source>
</evidence>
<dbReference type="SUPFAM" id="SSF48317">
    <property type="entry name" value="Acid phosphatase/Vanadium-dependent haloperoxidase"/>
    <property type="match status" value="1"/>
</dbReference>
<dbReference type="Gene3D" id="1.20.144.10">
    <property type="entry name" value="Phosphatidic acid phosphatase type 2/haloperoxidase"/>
    <property type="match status" value="1"/>
</dbReference>
<gene>
    <name evidence="3" type="ORF">HY474_00435</name>
</gene>
<feature type="domain" description="Phosphatidic acid phosphatase type 2/haloperoxidase" evidence="2">
    <location>
        <begin position="66"/>
        <end position="176"/>
    </location>
</feature>
<dbReference type="InterPro" id="IPR036938">
    <property type="entry name" value="PAP2/HPO_sf"/>
</dbReference>
<keyword evidence="1" id="KW-0472">Membrane</keyword>
<feature type="transmembrane region" description="Helical" evidence="1">
    <location>
        <begin position="35"/>
        <end position="54"/>
    </location>
</feature>
<feature type="transmembrane region" description="Helical" evidence="1">
    <location>
        <begin position="161"/>
        <end position="183"/>
    </location>
</feature>
<organism evidence="3 4">
    <name type="scientific">Candidatus Sungiibacteriota bacterium</name>
    <dbReference type="NCBI Taxonomy" id="2750080"/>
    <lineage>
        <taxon>Bacteria</taxon>
        <taxon>Candidatus Sungiibacteriota</taxon>
    </lineage>
</organism>
<name>A0A932YXH1_9BACT</name>
<feature type="transmembrane region" description="Helical" evidence="1">
    <location>
        <begin position="66"/>
        <end position="89"/>
    </location>
</feature>
<dbReference type="AlphaFoldDB" id="A0A932YXH1"/>
<proteinExistence type="predicted"/>
<dbReference type="SMART" id="SM00014">
    <property type="entry name" value="acidPPc"/>
    <property type="match status" value="1"/>
</dbReference>
<dbReference type="PANTHER" id="PTHR14969:SF13">
    <property type="entry name" value="AT30094P"/>
    <property type="match status" value="1"/>
</dbReference>
<keyword evidence="1" id="KW-0812">Transmembrane</keyword>
<accession>A0A932YXH1</accession>
<protein>
    <submittedName>
        <fullName evidence="3">Phosphatase PAP2 family protein</fullName>
    </submittedName>
</protein>
<dbReference type="Pfam" id="PF01569">
    <property type="entry name" value="PAP2"/>
    <property type="match status" value="1"/>
</dbReference>
<dbReference type="PANTHER" id="PTHR14969">
    <property type="entry name" value="SPHINGOSINE-1-PHOSPHATE PHOSPHOHYDROLASE"/>
    <property type="match status" value="1"/>
</dbReference>
<evidence type="ECO:0000313" key="4">
    <source>
        <dbReference type="Proteomes" id="UP000704960"/>
    </source>
</evidence>
<dbReference type="Proteomes" id="UP000704960">
    <property type="component" value="Unassembled WGS sequence"/>
</dbReference>
<comment type="caution">
    <text evidence="3">The sequence shown here is derived from an EMBL/GenBank/DDBJ whole genome shotgun (WGS) entry which is preliminary data.</text>
</comment>
<dbReference type="EMBL" id="JACQMJ010000004">
    <property type="protein sequence ID" value="MBI4132081.1"/>
    <property type="molecule type" value="Genomic_DNA"/>
</dbReference>
<keyword evidence="1" id="KW-1133">Transmembrane helix</keyword>